<protein>
    <recommendedName>
        <fullName evidence="5">Mce-associated membrane protein</fullName>
    </recommendedName>
</protein>
<evidence type="ECO:0000256" key="2">
    <source>
        <dbReference type="ARBA" id="ARBA00023136"/>
    </source>
</evidence>
<comment type="subcellular location">
    <subcellularLocation>
        <location evidence="1">Membrane</location>
    </subcellularLocation>
</comment>
<sequence>MKSPGMVAMGALAAVSVLVAAWCGWSWWSAAHDDAATRGQDRDTVLAAAGDALTALNTVDYHDPGPAVDRWIQVTTGQLGKTISGDRQLQLDRATASKTVASARVNQAAVAELNPDAGTARVLVVLDVQLSTNGSPSAPSRARLNASLTRTDSGWKVDSVQAAS</sequence>
<name>A0A557ZVA6_9PSEU</name>
<dbReference type="Proteomes" id="UP000318578">
    <property type="component" value="Unassembled WGS sequence"/>
</dbReference>
<dbReference type="OrthoDB" id="3638080at2"/>
<dbReference type="GO" id="GO:0016020">
    <property type="term" value="C:membrane"/>
    <property type="evidence" value="ECO:0007669"/>
    <property type="project" value="UniProtKB-SubCell"/>
</dbReference>
<comment type="caution">
    <text evidence="3">The sequence shown here is derived from an EMBL/GenBank/DDBJ whole genome shotgun (WGS) entry which is preliminary data.</text>
</comment>
<accession>A0A557ZVA6</accession>
<dbReference type="RefSeq" id="WP_144644880.1">
    <property type="nucleotide sequence ID" value="NZ_BNAX01000030.1"/>
</dbReference>
<dbReference type="EMBL" id="VJZA01000109">
    <property type="protein sequence ID" value="TVT15956.1"/>
    <property type="molecule type" value="Genomic_DNA"/>
</dbReference>
<evidence type="ECO:0000313" key="3">
    <source>
        <dbReference type="EMBL" id="TVT15956.1"/>
    </source>
</evidence>
<reference evidence="3 4" key="1">
    <citation type="submission" date="2019-07" db="EMBL/GenBank/DDBJ databases">
        <title>New species of Amycolatopsis and Streptomyces.</title>
        <authorList>
            <person name="Duangmal K."/>
            <person name="Teo W.F.A."/>
            <person name="Lipun K."/>
        </authorList>
    </citation>
    <scope>NUCLEOTIDE SEQUENCE [LARGE SCALE GENOMIC DNA]</scope>
    <source>
        <strain evidence="3 4">JCM 30562</strain>
    </source>
</reference>
<evidence type="ECO:0008006" key="5">
    <source>
        <dbReference type="Google" id="ProtNLM"/>
    </source>
</evidence>
<dbReference type="AlphaFoldDB" id="A0A557ZVA6"/>
<keyword evidence="4" id="KW-1185">Reference proteome</keyword>
<dbReference type="PANTHER" id="PTHR37042">
    <property type="entry name" value="OUTER MEMBRANE PROTEIN RV1973"/>
    <property type="match status" value="1"/>
</dbReference>
<gene>
    <name evidence="3" type="ORF">FNH06_35385</name>
</gene>
<dbReference type="PANTHER" id="PTHR37042:SF4">
    <property type="entry name" value="OUTER MEMBRANE PROTEIN RV1973"/>
    <property type="match status" value="1"/>
</dbReference>
<evidence type="ECO:0000256" key="1">
    <source>
        <dbReference type="ARBA" id="ARBA00004370"/>
    </source>
</evidence>
<keyword evidence="2" id="KW-0472">Membrane</keyword>
<organism evidence="3 4">
    <name type="scientific">Amycolatopsis acidiphila</name>
    <dbReference type="NCBI Taxonomy" id="715473"/>
    <lineage>
        <taxon>Bacteria</taxon>
        <taxon>Bacillati</taxon>
        <taxon>Actinomycetota</taxon>
        <taxon>Actinomycetes</taxon>
        <taxon>Pseudonocardiales</taxon>
        <taxon>Pseudonocardiaceae</taxon>
        <taxon>Amycolatopsis</taxon>
    </lineage>
</organism>
<evidence type="ECO:0000313" key="4">
    <source>
        <dbReference type="Proteomes" id="UP000318578"/>
    </source>
</evidence>
<proteinExistence type="predicted"/>